<keyword evidence="2" id="KW-0449">Lipoprotein</keyword>
<dbReference type="InterPro" id="IPR010131">
    <property type="entry name" value="MdtP/NodT-like"/>
</dbReference>
<comment type="caution">
    <text evidence="3">The sequence shown here is derived from an EMBL/GenBank/DDBJ whole genome shotgun (WGS) entry which is preliminary data.</text>
</comment>
<dbReference type="PROSITE" id="PS51257">
    <property type="entry name" value="PROKAR_LIPOPROTEIN"/>
    <property type="match status" value="1"/>
</dbReference>
<proteinExistence type="inferred from homology"/>
<dbReference type="NCBIfam" id="TIGR01845">
    <property type="entry name" value="outer_NodT"/>
    <property type="match status" value="1"/>
</dbReference>
<dbReference type="Proteomes" id="UP000306196">
    <property type="component" value="Unassembled WGS sequence"/>
</dbReference>
<reference evidence="3 4" key="1">
    <citation type="submission" date="2019-05" db="EMBL/GenBank/DDBJ databases">
        <title>Verrucobacter flavum gen. nov., sp. nov. a new member of the family Verrucomicrobiaceae.</title>
        <authorList>
            <person name="Szuroczki S."/>
            <person name="Abbaszade G."/>
            <person name="Szabo A."/>
            <person name="Felfoldi T."/>
            <person name="Schumann P."/>
            <person name="Boka K."/>
            <person name="Keki Z."/>
            <person name="Toumi M."/>
            <person name="Toth E."/>
        </authorList>
    </citation>
    <scope>NUCLEOTIDE SEQUENCE [LARGE SCALE GENOMIC DNA]</scope>
    <source>
        <strain evidence="3 4">MG-N-17</strain>
    </source>
</reference>
<dbReference type="AlphaFoldDB" id="A0A5R8KJI5"/>
<keyword evidence="2" id="KW-0472">Membrane</keyword>
<evidence type="ECO:0000256" key="1">
    <source>
        <dbReference type="ARBA" id="ARBA00007613"/>
    </source>
</evidence>
<name>A0A5R8KJI5_9BACT</name>
<keyword evidence="2" id="KW-1134">Transmembrane beta strand</keyword>
<dbReference type="GO" id="GO:0005886">
    <property type="term" value="C:plasma membrane"/>
    <property type="evidence" value="ECO:0007669"/>
    <property type="project" value="UniProtKB-SubCell"/>
</dbReference>
<dbReference type="RefSeq" id="WP_138085099.1">
    <property type="nucleotide sequence ID" value="NZ_VAUV01000003.1"/>
</dbReference>
<evidence type="ECO:0000313" key="4">
    <source>
        <dbReference type="Proteomes" id="UP000306196"/>
    </source>
</evidence>
<dbReference type="Gene3D" id="2.20.200.10">
    <property type="entry name" value="Outer membrane efflux proteins (OEP)"/>
    <property type="match status" value="1"/>
</dbReference>
<evidence type="ECO:0000313" key="3">
    <source>
        <dbReference type="EMBL" id="TLD72095.1"/>
    </source>
</evidence>
<dbReference type="SUPFAM" id="SSF56954">
    <property type="entry name" value="Outer membrane efflux proteins (OEP)"/>
    <property type="match status" value="1"/>
</dbReference>
<dbReference type="Pfam" id="PF02321">
    <property type="entry name" value="OEP"/>
    <property type="match status" value="2"/>
</dbReference>
<dbReference type="PANTHER" id="PTHR30203:SF32">
    <property type="entry name" value="CATION EFFLUX SYSTEM PROTEIN CUSC"/>
    <property type="match status" value="1"/>
</dbReference>
<keyword evidence="2" id="KW-0564">Palmitate</keyword>
<comment type="similarity">
    <text evidence="1 2">Belongs to the outer membrane factor (OMF) (TC 1.B.17) family.</text>
</comment>
<dbReference type="InterPro" id="IPR003423">
    <property type="entry name" value="OMP_efflux"/>
</dbReference>
<keyword evidence="2" id="KW-0812">Transmembrane</keyword>
<keyword evidence="4" id="KW-1185">Reference proteome</keyword>
<dbReference type="EMBL" id="VAUV01000003">
    <property type="protein sequence ID" value="TLD72095.1"/>
    <property type="molecule type" value="Genomic_DNA"/>
</dbReference>
<dbReference type="Gene3D" id="1.20.1600.10">
    <property type="entry name" value="Outer membrane efflux proteins (OEP)"/>
    <property type="match status" value="1"/>
</dbReference>
<sequence length="496" mass="53161">MMKNSFFYVLVSCSALTGCALKTPPGWSDILTDRAKGKIPDQWTGTTQSGPVVPNWIRGFGDPRLTKLVQQALERNPDLVAAAAKVEASQAAVRIARAALYPRVAGGAIGERHGRELSGDLGLGLDAPNLGGLGRGVETAGADTRSIDSSSQQWVYGLGIGASWEADVWGRVRNKRAAAKSDSEALAADYEFARQSLAAQTARAWFSAIEASQQAANARETLSLYDDFLKLFEVRKEQGVASDFEMAQVNTRVAGAKDVLHTAEGAREQAVRAIEVLVGEYPAGNLKTSSQFPSLPRNVPAGLPSQLLERRPDVIAAERRVAAAFHRAKEAKAARLPRFALTATGGIGSAQLDGVGALDSFMWTLGSSVTQPIFFGGELKAVEDVRKAEQRAAMAAYTGTALRAFEDVETSLTNERTLRLREGVLSEMVTASGETVRLSRDQFDTGKADMFVVLRLSGESLAAKIQLAQIRASRLRERVNLHLALGGGFSAEKSDK</sequence>
<dbReference type="GO" id="GO:0015562">
    <property type="term" value="F:efflux transmembrane transporter activity"/>
    <property type="evidence" value="ECO:0007669"/>
    <property type="project" value="InterPro"/>
</dbReference>
<evidence type="ECO:0000256" key="2">
    <source>
        <dbReference type="RuleBase" id="RU362097"/>
    </source>
</evidence>
<comment type="subcellular location">
    <subcellularLocation>
        <location evidence="2">Cell membrane</location>
        <topology evidence="2">Lipid-anchor</topology>
    </subcellularLocation>
</comment>
<gene>
    <name evidence="3" type="ORF">FEM03_05045</name>
</gene>
<accession>A0A5R8KJI5</accession>
<dbReference type="OrthoDB" id="9783100at2"/>
<dbReference type="PANTHER" id="PTHR30203">
    <property type="entry name" value="OUTER MEMBRANE CATION EFFLUX PROTEIN"/>
    <property type="match status" value="1"/>
</dbReference>
<protein>
    <submittedName>
        <fullName evidence="3">TolC family protein</fullName>
    </submittedName>
</protein>
<organism evidence="3 4">
    <name type="scientific">Phragmitibacter flavus</name>
    <dbReference type="NCBI Taxonomy" id="2576071"/>
    <lineage>
        <taxon>Bacteria</taxon>
        <taxon>Pseudomonadati</taxon>
        <taxon>Verrucomicrobiota</taxon>
        <taxon>Verrucomicrobiia</taxon>
        <taxon>Verrucomicrobiales</taxon>
        <taxon>Verrucomicrobiaceae</taxon>
        <taxon>Phragmitibacter</taxon>
    </lineage>
</organism>